<feature type="compositionally biased region" description="Low complexity" evidence="2">
    <location>
        <begin position="127"/>
        <end position="153"/>
    </location>
</feature>
<protein>
    <recommendedName>
        <fullName evidence="3">Phosducin domain-containing protein</fullName>
    </recommendedName>
</protein>
<gene>
    <name evidence="4" type="ORF">Cpir12675_005481</name>
</gene>
<evidence type="ECO:0000256" key="2">
    <source>
        <dbReference type="SAM" id="MobiDB-lite"/>
    </source>
</evidence>
<evidence type="ECO:0000313" key="5">
    <source>
        <dbReference type="Proteomes" id="UP001583280"/>
    </source>
</evidence>
<dbReference type="InterPro" id="IPR051499">
    <property type="entry name" value="Phosducin-like_reg"/>
</dbReference>
<name>A0ABR3YQQ9_9PEZI</name>
<dbReference type="InterPro" id="IPR036249">
    <property type="entry name" value="Thioredoxin-like_sf"/>
</dbReference>
<keyword evidence="5" id="KW-1185">Reference proteome</keyword>
<evidence type="ECO:0000256" key="1">
    <source>
        <dbReference type="ARBA" id="ARBA00009686"/>
    </source>
</evidence>
<comment type="similarity">
    <text evidence="1">Belongs to the phosducin family.</text>
</comment>
<dbReference type="PANTHER" id="PTHR46052:SF1">
    <property type="entry name" value="PHOSDUCIN-LIKE PROTEIN"/>
    <property type="match status" value="1"/>
</dbReference>
<dbReference type="CDD" id="cd02987">
    <property type="entry name" value="Phd_like_Phd"/>
    <property type="match status" value="1"/>
</dbReference>
<proteinExistence type="inferred from homology"/>
<evidence type="ECO:0000313" key="4">
    <source>
        <dbReference type="EMBL" id="KAL1890262.1"/>
    </source>
</evidence>
<dbReference type="EMBL" id="JAWDJO010000189">
    <property type="protein sequence ID" value="KAL1890262.1"/>
    <property type="molecule type" value="Genomic_DNA"/>
</dbReference>
<feature type="domain" description="Phosducin" evidence="3">
    <location>
        <begin position="77"/>
        <end position="296"/>
    </location>
</feature>
<dbReference type="Proteomes" id="UP001583280">
    <property type="component" value="Unassembled WGS sequence"/>
</dbReference>
<sequence>MSDPTPAQEEFNRLVSNSSKNLDHRHPEDRSASPSHSNDLSEEEAFRASQVEDNMRYTHHASASTGAMRLPPASFDANAATGVKGVIADARAYQAAKQSKFKSAMRSARHSIFGGDATLGTTSTCTSGHVRSSSRSASNKGSRSSSRSSAAADLSGSEWADEDAFLAQWRESRRRELEADGKAVRTRRTSPSVRIYGRFDEVDALGYLDAIEKVARDTTVVVFVYDPGCEVSTEVERALIPLVAAHSTTRFVKVHYEEVEFDAAAVPAILAYRNQGDLVANLTGMIEMMPDSESFTSMTLQQLFMQHNVLR</sequence>
<dbReference type="SUPFAM" id="SSF52833">
    <property type="entry name" value="Thioredoxin-like"/>
    <property type="match status" value="1"/>
</dbReference>
<accession>A0ABR3YQQ9</accession>
<feature type="compositionally biased region" description="Basic and acidic residues" evidence="2">
    <location>
        <begin position="21"/>
        <end position="31"/>
    </location>
</feature>
<dbReference type="Gene3D" id="3.40.30.10">
    <property type="entry name" value="Glutaredoxin"/>
    <property type="match status" value="1"/>
</dbReference>
<evidence type="ECO:0000259" key="3">
    <source>
        <dbReference type="Pfam" id="PF02114"/>
    </source>
</evidence>
<dbReference type="Pfam" id="PF02114">
    <property type="entry name" value="Phosducin"/>
    <property type="match status" value="1"/>
</dbReference>
<comment type="caution">
    <text evidence="4">The sequence shown here is derived from an EMBL/GenBank/DDBJ whole genome shotgun (WGS) entry which is preliminary data.</text>
</comment>
<dbReference type="PANTHER" id="PTHR46052">
    <property type="entry name" value="PHOSDUCIN-LIKE PROTEIN"/>
    <property type="match status" value="1"/>
</dbReference>
<reference evidence="4 5" key="1">
    <citation type="journal article" date="2024" name="IMA Fungus">
        <title>IMA Genome - F19 : A genome assembly and annotation guide to empower mycologists, including annotated draft genome sequences of Ceratocystis pirilliformis, Diaporthe australafricana, Fusarium ophioides, Paecilomyces lecythidis, and Sporothrix stenoceras.</title>
        <authorList>
            <person name="Aylward J."/>
            <person name="Wilson A.M."/>
            <person name="Visagie C.M."/>
            <person name="Spraker J."/>
            <person name="Barnes I."/>
            <person name="Buitendag C."/>
            <person name="Ceriani C."/>
            <person name="Del Mar Angel L."/>
            <person name="du Plessis D."/>
            <person name="Fuchs T."/>
            <person name="Gasser K."/>
            <person name="Kramer D."/>
            <person name="Li W."/>
            <person name="Munsamy K."/>
            <person name="Piso A."/>
            <person name="Price J.L."/>
            <person name="Sonnekus B."/>
            <person name="Thomas C."/>
            <person name="van der Nest A."/>
            <person name="van Dijk A."/>
            <person name="van Heerden A."/>
            <person name="van Vuuren N."/>
            <person name="Yilmaz N."/>
            <person name="Duong T.A."/>
            <person name="van der Merwe N.A."/>
            <person name="Wingfield M.J."/>
            <person name="Wingfield B.D."/>
        </authorList>
    </citation>
    <scope>NUCLEOTIDE SEQUENCE [LARGE SCALE GENOMIC DNA]</scope>
    <source>
        <strain evidence="4 5">CMW 12675</strain>
    </source>
</reference>
<dbReference type="InterPro" id="IPR024253">
    <property type="entry name" value="Phosducin_thioredoxin-like_dom"/>
</dbReference>
<feature type="region of interest" description="Disordered" evidence="2">
    <location>
        <begin position="1"/>
        <end position="70"/>
    </location>
</feature>
<feature type="region of interest" description="Disordered" evidence="2">
    <location>
        <begin position="115"/>
        <end position="153"/>
    </location>
</feature>
<dbReference type="InterPro" id="IPR001200">
    <property type="entry name" value="Phosducin"/>
</dbReference>
<organism evidence="4 5">
    <name type="scientific">Ceratocystis pirilliformis</name>
    <dbReference type="NCBI Taxonomy" id="259994"/>
    <lineage>
        <taxon>Eukaryota</taxon>
        <taxon>Fungi</taxon>
        <taxon>Dikarya</taxon>
        <taxon>Ascomycota</taxon>
        <taxon>Pezizomycotina</taxon>
        <taxon>Sordariomycetes</taxon>
        <taxon>Hypocreomycetidae</taxon>
        <taxon>Microascales</taxon>
        <taxon>Ceratocystidaceae</taxon>
        <taxon>Ceratocystis</taxon>
    </lineage>
</organism>